<feature type="compositionally biased region" description="Low complexity" evidence="1">
    <location>
        <begin position="15"/>
        <end position="30"/>
    </location>
</feature>
<gene>
    <name evidence="2" type="ORF">DGYR_LOCUS1725</name>
</gene>
<dbReference type="Proteomes" id="UP000549394">
    <property type="component" value="Unassembled WGS sequence"/>
</dbReference>
<comment type="caution">
    <text evidence="2">The sequence shown here is derived from an EMBL/GenBank/DDBJ whole genome shotgun (WGS) entry which is preliminary data.</text>
</comment>
<dbReference type="AlphaFoldDB" id="A0A7I8VDL7"/>
<accession>A0A7I8VDL7</accession>
<name>A0A7I8VDL7_9ANNE</name>
<evidence type="ECO:0000256" key="1">
    <source>
        <dbReference type="SAM" id="MobiDB-lite"/>
    </source>
</evidence>
<proteinExistence type="predicted"/>
<protein>
    <submittedName>
        <fullName evidence="2">DgyrCDS1829</fullName>
    </submittedName>
</protein>
<evidence type="ECO:0000313" key="2">
    <source>
        <dbReference type="EMBL" id="CAD5112616.1"/>
    </source>
</evidence>
<dbReference type="EMBL" id="CAJFCJ010000002">
    <property type="protein sequence ID" value="CAD5112616.1"/>
    <property type="molecule type" value="Genomic_DNA"/>
</dbReference>
<dbReference type="OrthoDB" id="6107647at2759"/>
<evidence type="ECO:0000313" key="3">
    <source>
        <dbReference type="Proteomes" id="UP000549394"/>
    </source>
</evidence>
<sequence length="251" mass="28095">MPNQLRSNTLPPIVSNTTGSNSTNSYNFSSRFHRTTNSRESMLKTENSRTSSRMKLSPRTPPASYGTCNSSLANEFATRFFGKAGGRPSVIGLDAKRILKDGYSTSRSLTGFFPAVKLRNLEGSSSNLRGGEKHLLKLKIKPCRDKPENHISKPLSLSLELGPVRRESASTRQNMTIRPEYCVQAPLEPEKLVRESSRGDLTSLPRPRMVVKNNESPWIFRQKVKQGMNGLSRLVASRTPTNSSNFMYLHY</sequence>
<organism evidence="2 3">
    <name type="scientific">Dimorphilus gyrociliatus</name>
    <dbReference type="NCBI Taxonomy" id="2664684"/>
    <lineage>
        <taxon>Eukaryota</taxon>
        <taxon>Metazoa</taxon>
        <taxon>Spiralia</taxon>
        <taxon>Lophotrochozoa</taxon>
        <taxon>Annelida</taxon>
        <taxon>Polychaeta</taxon>
        <taxon>Polychaeta incertae sedis</taxon>
        <taxon>Dinophilidae</taxon>
        <taxon>Dimorphilus</taxon>
    </lineage>
</organism>
<feature type="compositionally biased region" description="Polar residues" evidence="1">
    <location>
        <begin position="1"/>
        <end position="10"/>
    </location>
</feature>
<reference evidence="2 3" key="1">
    <citation type="submission" date="2020-08" db="EMBL/GenBank/DDBJ databases">
        <authorList>
            <person name="Hejnol A."/>
        </authorList>
    </citation>
    <scope>NUCLEOTIDE SEQUENCE [LARGE SCALE GENOMIC DNA]</scope>
</reference>
<keyword evidence="3" id="KW-1185">Reference proteome</keyword>
<feature type="region of interest" description="Disordered" evidence="1">
    <location>
        <begin position="1"/>
        <end position="66"/>
    </location>
</feature>